<dbReference type="Pfam" id="PF01168">
    <property type="entry name" value="Ala_racemase_N"/>
    <property type="match status" value="1"/>
</dbReference>
<feature type="modified residue" description="N6-(pyridoxal phosphate)lysine" evidence="4">
    <location>
        <position position="32"/>
    </location>
</feature>
<dbReference type="InterPro" id="IPR000821">
    <property type="entry name" value="Ala_racemase"/>
</dbReference>
<comment type="cofactor">
    <cofactor evidence="1 4">
        <name>pyridoxal 5'-phosphate</name>
        <dbReference type="ChEBI" id="CHEBI:597326"/>
    </cofactor>
</comment>
<dbReference type="SMART" id="SM01005">
    <property type="entry name" value="Ala_racemase_C"/>
    <property type="match status" value="1"/>
</dbReference>
<dbReference type="PRINTS" id="PR00992">
    <property type="entry name" value="ALARACEMASE"/>
</dbReference>
<dbReference type="EMBL" id="CP118157">
    <property type="protein sequence ID" value="WOF24512.1"/>
    <property type="molecule type" value="Genomic_DNA"/>
</dbReference>
<dbReference type="KEGG" id="mbet:N8K70_07565"/>
<dbReference type="GO" id="GO:0009252">
    <property type="term" value="P:peptidoglycan biosynthetic process"/>
    <property type="evidence" value="ECO:0007669"/>
    <property type="project" value="TreeGrafter"/>
</dbReference>
<dbReference type="PROSITE" id="PS00395">
    <property type="entry name" value="ALANINE_RACEMASE"/>
    <property type="match status" value="1"/>
</dbReference>
<dbReference type="InterPro" id="IPR009006">
    <property type="entry name" value="Ala_racemase/Decarboxylase_C"/>
</dbReference>
<evidence type="ECO:0000259" key="5">
    <source>
        <dbReference type="SMART" id="SM01005"/>
    </source>
</evidence>
<protein>
    <submittedName>
        <fullName evidence="6">Alanine racemase</fullName>
        <ecNumber evidence="6">5.1.1.1</ecNumber>
    </submittedName>
</protein>
<dbReference type="GO" id="GO:0030632">
    <property type="term" value="P:D-alanine biosynthetic process"/>
    <property type="evidence" value="ECO:0007669"/>
    <property type="project" value="TreeGrafter"/>
</dbReference>
<dbReference type="GO" id="GO:0008784">
    <property type="term" value="F:alanine racemase activity"/>
    <property type="evidence" value="ECO:0007669"/>
    <property type="project" value="UniProtKB-EC"/>
</dbReference>
<evidence type="ECO:0000256" key="4">
    <source>
        <dbReference type="PIRSR" id="PIRSR600821-50"/>
    </source>
</evidence>
<dbReference type="InterPro" id="IPR011079">
    <property type="entry name" value="Ala_racemase_C"/>
</dbReference>
<dbReference type="GO" id="GO:0030170">
    <property type="term" value="F:pyridoxal phosphate binding"/>
    <property type="evidence" value="ECO:0007669"/>
    <property type="project" value="TreeGrafter"/>
</dbReference>
<dbReference type="EC" id="5.1.1.1" evidence="6"/>
<gene>
    <name evidence="6" type="ORF">N8K70_07565</name>
</gene>
<dbReference type="GO" id="GO:0005829">
    <property type="term" value="C:cytosol"/>
    <property type="evidence" value="ECO:0007669"/>
    <property type="project" value="TreeGrafter"/>
</dbReference>
<accession>A0AA97I8C6</accession>
<evidence type="ECO:0000256" key="2">
    <source>
        <dbReference type="ARBA" id="ARBA00022898"/>
    </source>
</evidence>
<dbReference type="RefSeq" id="WP_317140985.1">
    <property type="nucleotide sequence ID" value="NZ_CP118157.1"/>
</dbReference>
<feature type="domain" description="Alanine racemase C-terminal" evidence="5">
    <location>
        <begin position="238"/>
        <end position="344"/>
    </location>
</feature>
<dbReference type="Proteomes" id="UP001305498">
    <property type="component" value="Chromosome"/>
</dbReference>
<sequence>MTELRIDLGRLRRNVRVVAERMAPAALMLVVKDDAYGHGVEPVVSAALEEGVGWIGAFDVATGVRAKTVARARARVFAWLTVGHDEVAEALWAGLELGVGDAGYLERVAACAADAGTTAVVHLKIDTGLHRNGVRPEEWPGFVARAARLERDGVLRVAGVWSHISEASDEDDDDARAAFLHAVDAARAAGLTPEVRHLAASAAAWHRGEFRADLVRVGAFCYGIRSADGPDIPGIAPAATLVTHVTRVMGDLVEIGVGSLDGLFSTLAGRIAVGTPAGARALVEVHETASTVDGWTSASVGDEVVVFGPGSSGEASATTLAERVGTVGEEVLLRVSPLVPRVVV</sequence>
<keyword evidence="7" id="KW-1185">Reference proteome</keyword>
<dbReference type="PANTHER" id="PTHR30511:SF0">
    <property type="entry name" value="ALANINE RACEMASE, CATABOLIC-RELATED"/>
    <property type="match status" value="1"/>
</dbReference>
<dbReference type="InterPro" id="IPR029066">
    <property type="entry name" value="PLP-binding_barrel"/>
</dbReference>
<reference evidence="6 7" key="1">
    <citation type="submission" date="2023-02" db="EMBL/GenBank/DDBJ databases">
        <title>Microbacterium betulae sp. nov., isolated from birch wood.</title>
        <authorList>
            <person name="Pasciak M."/>
            <person name="Pawlik K.J."/>
            <person name="Martynowski D."/>
            <person name="Laczmanski L."/>
            <person name="Ciekot J."/>
            <person name="Szponar B."/>
            <person name="Wojcik-Fatla A."/>
            <person name="Mackiewicz B."/>
            <person name="Farian E."/>
            <person name="Cholewa G."/>
            <person name="Cholewa A."/>
            <person name="Dutkiewicz J."/>
        </authorList>
    </citation>
    <scope>NUCLEOTIDE SEQUENCE [LARGE SCALE GENOMIC DNA]</scope>
    <source>
        <strain evidence="6 7">AB</strain>
    </source>
</reference>
<keyword evidence="2 4" id="KW-0663">Pyridoxal phosphate</keyword>
<dbReference type="PANTHER" id="PTHR30511">
    <property type="entry name" value="ALANINE RACEMASE"/>
    <property type="match status" value="1"/>
</dbReference>
<dbReference type="SUPFAM" id="SSF50621">
    <property type="entry name" value="Alanine racemase C-terminal domain-like"/>
    <property type="match status" value="1"/>
</dbReference>
<evidence type="ECO:0000313" key="6">
    <source>
        <dbReference type="EMBL" id="WOF24512.1"/>
    </source>
</evidence>
<evidence type="ECO:0000256" key="3">
    <source>
        <dbReference type="ARBA" id="ARBA00023235"/>
    </source>
</evidence>
<keyword evidence="3 6" id="KW-0413">Isomerase</keyword>
<dbReference type="AlphaFoldDB" id="A0AA97I8C6"/>
<dbReference type="Gene3D" id="3.20.20.10">
    <property type="entry name" value="Alanine racemase"/>
    <property type="match status" value="1"/>
</dbReference>
<dbReference type="InterPro" id="IPR020622">
    <property type="entry name" value="Ala_racemase_pyridoxalP-BS"/>
</dbReference>
<evidence type="ECO:0000256" key="1">
    <source>
        <dbReference type="ARBA" id="ARBA00001933"/>
    </source>
</evidence>
<dbReference type="InterPro" id="IPR001608">
    <property type="entry name" value="Ala_racemase_N"/>
</dbReference>
<organism evidence="6 7">
    <name type="scientific">Microbacterium betulae</name>
    <dbReference type="NCBI Taxonomy" id="2981139"/>
    <lineage>
        <taxon>Bacteria</taxon>
        <taxon>Bacillati</taxon>
        <taxon>Actinomycetota</taxon>
        <taxon>Actinomycetes</taxon>
        <taxon>Micrococcales</taxon>
        <taxon>Microbacteriaceae</taxon>
        <taxon>Microbacterium</taxon>
    </lineage>
</organism>
<name>A0AA97I8C6_9MICO</name>
<proteinExistence type="predicted"/>
<dbReference type="SUPFAM" id="SSF51419">
    <property type="entry name" value="PLP-binding barrel"/>
    <property type="match status" value="1"/>
</dbReference>
<dbReference type="Gene3D" id="2.40.37.10">
    <property type="entry name" value="Lyase, Ornithine Decarboxylase, Chain A, domain 1"/>
    <property type="match status" value="2"/>
</dbReference>
<evidence type="ECO:0000313" key="7">
    <source>
        <dbReference type="Proteomes" id="UP001305498"/>
    </source>
</evidence>